<dbReference type="Gene3D" id="3.30.10.20">
    <property type="match status" value="2"/>
</dbReference>
<feature type="compositionally biased region" description="Pro residues" evidence="10">
    <location>
        <begin position="596"/>
        <end position="613"/>
    </location>
</feature>
<proteinExistence type="predicted"/>
<evidence type="ECO:0000259" key="11">
    <source>
        <dbReference type="PROSITE" id="PS50011"/>
    </source>
</evidence>
<dbReference type="EMBL" id="JACHVP010000002">
    <property type="protein sequence ID" value="MBB2967743.1"/>
    <property type="molecule type" value="Genomic_DNA"/>
</dbReference>
<evidence type="ECO:0000256" key="10">
    <source>
        <dbReference type="SAM" id="MobiDB-lite"/>
    </source>
</evidence>
<dbReference type="GO" id="GO:0005524">
    <property type="term" value="F:ATP binding"/>
    <property type="evidence" value="ECO:0007669"/>
    <property type="project" value="UniProtKB-UniRule"/>
</dbReference>
<sequence length="613" mass="60228">MSAFAGRFELDGLLGSGATASVYSARDTTTGETVAVKVLHPRLSGTAAERNAFFAEAAAAARVDHPGVPAVLGHGVDEGGGEPRAWIATARAPGRTLARLVEADGPLDPAAALALAARLLDALAAVHAAGLVHRDVAPGNVVVADDGAVSLLDFGLADAPGRAAVGGDVLRSRAGATGVGGGEVDGGVIGSVNYLSPEQALGAPVDERGDLYQAAGLLHFALTGRPPFPRATAAQTMAAHVSAPPPVPSALDSRIPRAADEIVVRGLMKQPEARYASAAAMAAAVRAVLGEAAPPARGSGGTSVLDTGTALLPTTVPVSPTVPIAPSVFIGPGGVPVDREAATTVIPRGRRAPERVSATPAPTVRPPVRRPEPATAPRPLPAPTGAARPAAAPAARLGRTALAVTAGAVAVAATIWLVAANAAPTAPPTLVAVPSPPPSVAPETPTPQPTVAPAVTVPQDVPIPDLAGLSRADAAARLAAAGLTAGSVTSRDGIAAAGTVLQTQPASGVPAAPGTAVALVVASGRNAVPELHGQTMLAAGATLSAAGFAVIERSVVDSTVPDRTVLGSEPGAGTVVALGETVTVVVSRLPAQPTTTPTPAPTPTSQPTRPPAP</sequence>
<dbReference type="CDD" id="cd14014">
    <property type="entry name" value="STKc_PknB_like"/>
    <property type="match status" value="1"/>
</dbReference>
<keyword evidence="6 9" id="KW-0067">ATP-binding</keyword>
<organism evidence="13 14">
    <name type="scientific">Leifsonia aquatica</name>
    <name type="common">Corynebacterium aquaticum</name>
    <dbReference type="NCBI Taxonomy" id="144185"/>
    <lineage>
        <taxon>Bacteria</taxon>
        <taxon>Bacillati</taxon>
        <taxon>Actinomycetota</taxon>
        <taxon>Actinomycetes</taxon>
        <taxon>Micrococcales</taxon>
        <taxon>Microbacteriaceae</taxon>
        <taxon>Leifsonia</taxon>
    </lineage>
</organism>
<dbReference type="EC" id="2.7.11.1" evidence="1"/>
<dbReference type="PROSITE" id="PS00107">
    <property type="entry name" value="PROTEIN_KINASE_ATP"/>
    <property type="match status" value="1"/>
</dbReference>
<evidence type="ECO:0000256" key="9">
    <source>
        <dbReference type="PROSITE-ProRule" id="PRU10141"/>
    </source>
</evidence>
<protein>
    <recommendedName>
        <fullName evidence="1">non-specific serine/threonine protein kinase</fullName>
        <ecNumber evidence="1">2.7.11.1</ecNumber>
    </recommendedName>
</protein>
<dbReference type="InterPro" id="IPR008266">
    <property type="entry name" value="Tyr_kinase_AS"/>
</dbReference>
<feature type="binding site" evidence="9">
    <location>
        <position position="37"/>
    </location>
    <ligand>
        <name>ATP</name>
        <dbReference type="ChEBI" id="CHEBI:30616"/>
    </ligand>
</feature>
<dbReference type="InterPro" id="IPR005543">
    <property type="entry name" value="PASTA_dom"/>
</dbReference>
<dbReference type="PROSITE" id="PS51178">
    <property type="entry name" value="PASTA"/>
    <property type="match status" value="2"/>
</dbReference>
<dbReference type="InterPro" id="IPR017441">
    <property type="entry name" value="Protein_kinase_ATP_BS"/>
</dbReference>
<dbReference type="Pfam" id="PF00069">
    <property type="entry name" value="Pkinase"/>
    <property type="match status" value="1"/>
</dbReference>
<dbReference type="PROSITE" id="PS50011">
    <property type="entry name" value="PROTEIN_KINASE_DOM"/>
    <property type="match status" value="1"/>
</dbReference>
<evidence type="ECO:0000256" key="8">
    <source>
        <dbReference type="ARBA" id="ARBA00048679"/>
    </source>
</evidence>
<feature type="domain" description="PASTA" evidence="12">
    <location>
        <begin position="524"/>
        <end position="588"/>
    </location>
</feature>
<dbReference type="SMART" id="SM00740">
    <property type="entry name" value="PASTA"/>
    <property type="match status" value="2"/>
</dbReference>
<comment type="caution">
    <text evidence="13">The sequence shown here is derived from an EMBL/GenBank/DDBJ whole genome shotgun (WGS) entry which is preliminary data.</text>
</comment>
<comment type="catalytic activity">
    <reaction evidence="8">
        <text>L-seryl-[protein] + ATP = O-phospho-L-seryl-[protein] + ADP + H(+)</text>
        <dbReference type="Rhea" id="RHEA:17989"/>
        <dbReference type="Rhea" id="RHEA-COMP:9863"/>
        <dbReference type="Rhea" id="RHEA-COMP:11604"/>
        <dbReference type="ChEBI" id="CHEBI:15378"/>
        <dbReference type="ChEBI" id="CHEBI:29999"/>
        <dbReference type="ChEBI" id="CHEBI:30616"/>
        <dbReference type="ChEBI" id="CHEBI:83421"/>
        <dbReference type="ChEBI" id="CHEBI:456216"/>
        <dbReference type="EC" id="2.7.11.1"/>
    </reaction>
</comment>
<name>A0A7W4UXY1_LEIAQ</name>
<keyword evidence="14" id="KW-1185">Reference proteome</keyword>
<feature type="region of interest" description="Disordered" evidence="10">
    <location>
        <begin position="587"/>
        <end position="613"/>
    </location>
</feature>
<dbReference type="CDD" id="cd06577">
    <property type="entry name" value="PASTA_pknB"/>
    <property type="match status" value="1"/>
</dbReference>
<dbReference type="Gene3D" id="3.30.200.20">
    <property type="entry name" value="Phosphorylase Kinase, domain 1"/>
    <property type="match status" value="1"/>
</dbReference>
<dbReference type="PANTHER" id="PTHR43289:SF34">
    <property type="entry name" value="SERINE_THREONINE-PROTEIN KINASE YBDM-RELATED"/>
    <property type="match status" value="1"/>
</dbReference>
<feature type="region of interest" description="Disordered" evidence="10">
    <location>
        <begin position="348"/>
        <end position="388"/>
    </location>
</feature>
<dbReference type="PRINTS" id="PR01217">
    <property type="entry name" value="PRICHEXTENSN"/>
</dbReference>
<evidence type="ECO:0000259" key="12">
    <source>
        <dbReference type="PROSITE" id="PS51178"/>
    </source>
</evidence>
<comment type="catalytic activity">
    <reaction evidence="7">
        <text>L-threonyl-[protein] + ATP = O-phospho-L-threonyl-[protein] + ADP + H(+)</text>
        <dbReference type="Rhea" id="RHEA:46608"/>
        <dbReference type="Rhea" id="RHEA-COMP:11060"/>
        <dbReference type="Rhea" id="RHEA-COMP:11605"/>
        <dbReference type="ChEBI" id="CHEBI:15378"/>
        <dbReference type="ChEBI" id="CHEBI:30013"/>
        <dbReference type="ChEBI" id="CHEBI:30616"/>
        <dbReference type="ChEBI" id="CHEBI:61977"/>
        <dbReference type="ChEBI" id="CHEBI:456216"/>
        <dbReference type="EC" id="2.7.11.1"/>
    </reaction>
</comment>
<accession>A0A7W4UXY1</accession>
<evidence type="ECO:0000256" key="5">
    <source>
        <dbReference type="ARBA" id="ARBA00022777"/>
    </source>
</evidence>
<dbReference type="GO" id="GO:0004713">
    <property type="term" value="F:protein tyrosine kinase activity"/>
    <property type="evidence" value="ECO:0007669"/>
    <property type="project" value="InterPro"/>
</dbReference>
<keyword evidence="5 13" id="KW-0418">Kinase</keyword>
<reference evidence="13 14" key="1">
    <citation type="submission" date="2020-08" db="EMBL/GenBank/DDBJ databases">
        <title>Sequencing the genomes of 1000 actinobacteria strains.</title>
        <authorList>
            <person name="Klenk H.-P."/>
        </authorList>
    </citation>
    <scope>NUCLEOTIDE SEQUENCE [LARGE SCALE GENOMIC DNA]</scope>
    <source>
        <strain evidence="13 14">DSM 20146</strain>
    </source>
</reference>
<keyword evidence="4 9" id="KW-0547">Nucleotide-binding</keyword>
<evidence type="ECO:0000256" key="3">
    <source>
        <dbReference type="ARBA" id="ARBA00022679"/>
    </source>
</evidence>
<dbReference type="SUPFAM" id="SSF56112">
    <property type="entry name" value="Protein kinase-like (PK-like)"/>
    <property type="match status" value="1"/>
</dbReference>
<dbReference type="PROSITE" id="PS00109">
    <property type="entry name" value="PROTEIN_KINASE_TYR"/>
    <property type="match status" value="1"/>
</dbReference>
<gene>
    <name evidence="13" type="ORF">FHX33_002506</name>
</gene>
<dbReference type="InterPro" id="IPR000719">
    <property type="entry name" value="Prot_kinase_dom"/>
</dbReference>
<dbReference type="InterPro" id="IPR011009">
    <property type="entry name" value="Kinase-like_dom_sf"/>
</dbReference>
<evidence type="ECO:0000256" key="7">
    <source>
        <dbReference type="ARBA" id="ARBA00047899"/>
    </source>
</evidence>
<evidence type="ECO:0000256" key="1">
    <source>
        <dbReference type="ARBA" id="ARBA00012513"/>
    </source>
</evidence>
<dbReference type="Gene3D" id="1.10.510.10">
    <property type="entry name" value="Transferase(Phosphotransferase) domain 1"/>
    <property type="match status" value="1"/>
</dbReference>
<keyword evidence="3 13" id="KW-0808">Transferase</keyword>
<dbReference type="GO" id="GO:0004674">
    <property type="term" value="F:protein serine/threonine kinase activity"/>
    <property type="evidence" value="ECO:0007669"/>
    <property type="project" value="UniProtKB-KW"/>
</dbReference>
<evidence type="ECO:0000256" key="4">
    <source>
        <dbReference type="ARBA" id="ARBA00022741"/>
    </source>
</evidence>
<feature type="domain" description="Protein kinase" evidence="11">
    <location>
        <begin position="8"/>
        <end position="289"/>
    </location>
</feature>
<dbReference type="PANTHER" id="PTHR43289">
    <property type="entry name" value="MITOGEN-ACTIVATED PROTEIN KINASE KINASE KINASE 20-RELATED"/>
    <property type="match status" value="1"/>
</dbReference>
<feature type="domain" description="PASTA" evidence="12">
    <location>
        <begin position="457"/>
        <end position="523"/>
    </location>
</feature>
<dbReference type="Pfam" id="PF03793">
    <property type="entry name" value="PASTA"/>
    <property type="match status" value="2"/>
</dbReference>
<evidence type="ECO:0000256" key="2">
    <source>
        <dbReference type="ARBA" id="ARBA00022527"/>
    </source>
</evidence>
<dbReference type="AlphaFoldDB" id="A0A7W4UXY1"/>
<keyword evidence="2" id="KW-0723">Serine/threonine-protein kinase</keyword>
<dbReference type="SMART" id="SM00219">
    <property type="entry name" value="TyrKc"/>
    <property type="match status" value="1"/>
</dbReference>
<dbReference type="Proteomes" id="UP000538196">
    <property type="component" value="Unassembled WGS sequence"/>
</dbReference>
<dbReference type="InterPro" id="IPR020635">
    <property type="entry name" value="Tyr_kinase_cat_dom"/>
</dbReference>
<evidence type="ECO:0000256" key="6">
    <source>
        <dbReference type="ARBA" id="ARBA00022840"/>
    </source>
</evidence>
<dbReference type="RefSeq" id="WP_183428578.1">
    <property type="nucleotide sequence ID" value="NZ_JACHVP010000002.1"/>
</dbReference>
<evidence type="ECO:0000313" key="14">
    <source>
        <dbReference type="Proteomes" id="UP000538196"/>
    </source>
</evidence>
<evidence type="ECO:0000313" key="13">
    <source>
        <dbReference type="EMBL" id="MBB2967743.1"/>
    </source>
</evidence>